<reference evidence="1 2" key="1">
    <citation type="submission" date="2020-05" db="EMBL/GenBank/DDBJ databases">
        <title>Mucilaginibacter mali sp. nov.</title>
        <authorList>
            <person name="Kim H.S."/>
            <person name="Lee K.C."/>
            <person name="Suh M.K."/>
            <person name="Kim J.-S."/>
            <person name="Han K.-I."/>
            <person name="Eom M.K."/>
            <person name="Shin Y.K."/>
            <person name="Lee J.-S."/>
        </authorList>
    </citation>
    <scope>NUCLEOTIDE SEQUENCE [LARGE SCALE GENOMIC DNA]</scope>
    <source>
        <strain evidence="1 2">G2-14</strain>
    </source>
</reference>
<dbReference type="Proteomes" id="UP000505355">
    <property type="component" value="Chromosome"/>
</dbReference>
<dbReference type="RefSeq" id="WP_173417491.1">
    <property type="nucleotide sequence ID" value="NZ_CP054139.1"/>
</dbReference>
<protein>
    <submittedName>
        <fullName evidence="1">RteC domain-containing protein</fullName>
    </submittedName>
</protein>
<accession>A0A7D4Q497</accession>
<dbReference type="KEGG" id="mmab:HQ865_24845"/>
<sequence length="296" mass="35420">MQTPTKSTWLKWSETRYQLLQDNLTLLQQEDQNELRNTQAKLAHIRSDLLELRQEVIRLGFKNPTEEIWFLKTVLPKYSSQHYLYSEWLHVLSRKPKGSPRSILQHYLCFIKQADHFIDNHYAFYQYYQLQLSVSDEQYFIRNITAEGTAHLPLADPQFSTEVSDLFGRFIALDILREWLLQKIREMDGFPVLDSWQEPFTGRRLQWTSNRTNLVEIIYGLYYTGQLNHGQATLNDIIRLMEDVFQIELKQVHRDFGNIRDRKRLTPTYFLEQMQKCIRDVVEQDMAYDPAKKQYA</sequence>
<dbReference type="Pfam" id="PF09357">
    <property type="entry name" value="RteC"/>
    <property type="match status" value="1"/>
</dbReference>
<dbReference type="AlphaFoldDB" id="A0A7D4Q497"/>
<gene>
    <name evidence="1" type="ORF">HQ865_24845</name>
</gene>
<dbReference type="InterPro" id="IPR018534">
    <property type="entry name" value="Tet_reg_excision_RteC"/>
</dbReference>
<keyword evidence="2" id="KW-1185">Reference proteome</keyword>
<evidence type="ECO:0000313" key="1">
    <source>
        <dbReference type="EMBL" id="QKJ32846.1"/>
    </source>
</evidence>
<dbReference type="EMBL" id="CP054139">
    <property type="protein sequence ID" value="QKJ32846.1"/>
    <property type="molecule type" value="Genomic_DNA"/>
</dbReference>
<proteinExistence type="predicted"/>
<name>A0A7D4Q497_9SPHI</name>
<evidence type="ECO:0000313" key="2">
    <source>
        <dbReference type="Proteomes" id="UP000505355"/>
    </source>
</evidence>
<organism evidence="1 2">
    <name type="scientific">Mucilaginibacter mali</name>
    <dbReference type="NCBI Taxonomy" id="2740462"/>
    <lineage>
        <taxon>Bacteria</taxon>
        <taxon>Pseudomonadati</taxon>
        <taxon>Bacteroidota</taxon>
        <taxon>Sphingobacteriia</taxon>
        <taxon>Sphingobacteriales</taxon>
        <taxon>Sphingobacteriaceae</taxon>
        <taxon>Mucilaginibacter</taxon>
    </lineage>
</organism>